<feature type="domain" description="GTPase HflX N-terminal" evidence="2">
    <location>
        <begin position="58"/>
        <end position="126"/>
    </location>
</feature>
<reference evidence="3 4" key="1">
    <citation type="submission" date="2019-03" db="EMBL/GenBank/DDBJ databases">
        <title>Diversity of the mouse oral microbiome.</title>
        <authorList>
            <person name="Joseph S."/>
            <person name="Aduse-Opoku J."/>
            <person name="Curtis M."/>
            <person name="Wade W."/>
            <person name="Hashim A."/>
        </authorList>
    </citation>
    <scope>NUCLEOTIDE SEQUENCE [LARGE SCALE GENOMIC DNA]</scope>
    <source>
        <strain evidence="3 4">P11</strain>
    </source>
</reference>
<dbReference type="GO" id="GO:0005737">
    <property type="term" value="C:cytoplasm"/>
    <property type="evidence" value="ECO:0007669"/>
    <property type="project" value="TreeGrafter"/>
</dbReference>
<evidence type="ECO:0000259" key="2">
    <source>
        <dbReference type="Pfam" id="PF13167"/>
    </source>
</evidence>
<dbReference type="Pfam" id="PF13167">
    <property type="entry name" value="GTP-bdg_N"/>
    <property type="match status" value="1"/>
</dbReference>
<sequence>MSETLTSGEARLQAQAAPEGEIAAATHTLVIGPYLARGAPGPGGPGHGPAQPTRSVEARLDEATGLAAAIELDVVESVAISLPRIRPSTYLGKGRVEEIAGMIRAREIGLVVMDCALSPVQQRNLE</sequence>
<proteinExistence type="predicted"/>
<evidence type="ECO:0000256" key="1">
    <source>
        <dbReference type="SAM" id="MobiDB-lite"/>
    </source>
</evidence>
<dbReference type="PANTHER" id="PTHR10229">
    <property type="entry name" value="GTP-BINDING PROTEIN HFLX"/>
    <property type="match status" value="1"/>
</dbReference>
<dbReference type="AlphaFoldDB" id="A0A4Y9IH83"/>
<dbReference type="InterPro" id="IPR042108">
    <property type="entry name" value="GTPase_HflX_N_sf"/>
</dbReference>
<comment type="caution">
    <text evidence="3">The sequence shown here is derived from an EMBL/GenBank/DDBJ whole genome shotgun (WGS) entry which is preliminary data.</text>
</comment>
<dbReference type="GO" id="GO:0005525">
    <property type="term" value="F:GTP binding"/>
    <property type="evidence" value="ECO:0007669"/>
    <property type="project" value="InterPro"/>
</dbReference>
<feature type="region of interest" description="Disordered" evidence="1">
    <location>
        <begin position="35"/>
        <end position="55"/>
    </location>
</feature>
<dbReference type="InterPro" id="IPR016496">
    <property type="entry name" value="GTPase_HflX"/>
</dbReference>
<dbReference type="Proteomes" id="UP000298285">
    <property type="component" value="Unassembled WGS sequence"/>
</dbReference>
<dbReference type="Gene3D" id="3.40.50.11060">
    <property type="entry name" value="GTPase HflX, N-terminal domain"/>
    <property type="match status" value="1"/>
</dbReference>
<feature type="non-terminal residue" evidence="3">
    <location>
        <position position="126"/>
    </location>
</feature>
<gene>
    <name evidence="3" type="ORF">E4T88_17760</name>
</gene>
<accession>A0A4Y9IH83</accession>
<organism evidence="3 4">
    <name type="scientific">Dysgonomonas mossii</name>
    <dbReference type="NCBI Taxonomy" id="163665"/>
    <lineage>
        <taxon>Bacteria</taxon>
        <taxon>Pseudomonadati</taxon>
        <taxon>Bacteroidota</taxon>
        <taxon>Bacteroidia</taxon>
        <taxon>Bacteroidales</taxon>
        <taxon>Dysgonomonadaceae</taxon>
        <taxon>Dysgonomonas</taxon>
    </lineage>
</organism>
<evidence type="ECO:0000313" key="3">
    <source>
        <dbReference type="EMBL" id="TFU84969.1"/>
    </source>
</evidence>
<evidence type="ECO:0000313" key="4">
    <source>
        <dbReference type="Proteomes" id="UP000298285"/>
    </source>
</evidence>
<dbReference type="GO" id="GO:0043022">
    <property type="term" value="F:ribosome binding"/>
    <property type="evidence" value="ECO:0007669"/>
    <property type="project" value="TreeGrafter"/>
</dbReference>
<dbReference type="EMBL" id="SPPK01000130">
    <property type="protein sequence ID" value="TFU84969.1"/>
    <property type="molecule type" value="Genomic_DNA"/>
</dbReference>
<dbReference type="PANTHER" id="PTHR10229:SF0">
    <property type="entry name" value="GTP-BINDING PROTEIN 6-RELATED"/>
    <property type="match status" value="1"/>
</dbReference>
<protein>
    <submittedName>
        <fullName evidence="3">GTPase HflX</fullName>
    </submittedName>
</protein>
<dbReference type="InterPro" id="IPR025121">
    <property type="entry name" value="GTPase_HflX_N"/>
</dbReference>
<name>A0A4Y9IH83_9BACT</name>